<dbReference type="PROSITE" id="PS50977">
    <property type="entry name" value="HTH_TETR_2"/>
    <property type="match status" value="1"/>
</dbReference>
<dbReference type="SUPFAM" id="SSF48498">
    <property type="entry name" value="Tetracyclin repressor-like, C-terminal domain"/>
    <property type="match status" value="1"/>
</dbReference>
<name>A0ABX2HW50_9FIRM</name>
<evidence type="ECO:0000313" key="5">
    <source>
        <dbReference type="Proteomes" id="UP000669239"/>
    </source>
</evidence>
<dbReference type="Pfam" id="PF00440">
    <property type="entry name" value="TetR_N"/>
    <property type="match status" value="1"/>
</dbReference>
<gene>
    <name evidence="4" type="ORF">G5B36_28915</name>
</gene>
<proteinExistence type="predicted"/>
<dbReference type="InterPro" id="IPR009057">
    <property type="entry name" value="Homeodomain-like_sf"/>
</dbReference>
<feature type="DNA-binding region" description="H-T-H motif" evidence="2">
    <location>
        <begin position="8"/>
        <end position="27"/>
    </location>
</feature>
<organism evidence="4 5">
    <name type="scientific">Enterocloster aldenensis</name>
    <dbReference type="NCBI Taxonomy" id="358742"/>
    <lineage>
        <taxon>Bacteria</taxon>
        <taxon>Bacillati</taxon>
        <taxon>Bacillota</taxon>
        <taxon>Clostridia</taxon>
        <taxon>Lachnospirales</taxon>
        <taxon>Lachnospiraceae</taxon>
        <taxon>Enterocloster</taxon>
    </lineage>
</organism>
<reference evidence="4 5" key="1">
    <citation type="journal article" date="2020" name="Cell Host Microbe">
        <title>Functional and Genomic Variation between Human-Derived Isolates of Lachnospiraceae Reveals Inter- and Intra-Species Diversity.</title>
        <authorList>
            <person name="Sorbara M.T."/>
            <person name="Littmann E.R."/>
            <person name="Fontana E."/>
            <person name="Moody T.U."/>
            <person name="Kohout C.E."/>
            <person name="Gjonbalaj M."/>
            <person name="Eaton V."/>
            <person name="Seok R."/>
            <person name="Leiner I.M."/>
            <person name="Pamer E.G."/>
        </authorList>
    </citation>
    <scope>NUCLEOTIDE SEQUENCE [LARGE SCALE GENOMIC DNA]</scope>
    <source>
        <strain evidence="4 5">MSK.1.17</strain>
    </source>
</reference>
<comment type="caution">
    <text evidence="4">The sequence shown here is derived from an EMBL/GenBank/DDBJ whole genome shotgun (WGS) entry which is preliminary data.</text>
</comment>
<protein>
    <submittedName>
        <fullName evidence="4">TetR/AcrR family transcriptional regulator</fullName>
    </submittedName>
</protein>
<accession>A0ABX2HW50</accession>
<dbReference type="EMBL" id="JAAITT010000091">
    <property type="protein sequence ID" value="NSJ52661.1"/>
    <property type="molecule type" value="Genomic_DNA"/>
</dbReference>
<dbReference type="SUPFAM" id="SSF46689">
    <property type="entry name" value="Homeodomain-like"/>
    <property type="match status" value="1"/>
</dbReference>
<dbReference type="InterPro" id="IPR001647">
    <property type="entry name" value="HTH_TetR"/>
</dbReference>
<evidence type="ECO:0000259" key="3">
    <source>
        <dbReference type="PROSITE" id="PS50977"/>
    </source>
</evidence>
<keyword evidence="1 2" id="KW-0238">DNA-binding</keyword>
<dbReference type="Proteomes" id="UP000669239">
    <property type="component" value="Unassembled WGS sequence"/>
</dbReference>
<feature type="domain" description="HTH tetR-type" evidence="3">
    <location>
        <begin position="1"/>
        <end position="45"/>
    </location>
</feature>
<dbReference type="InterPro" id="IPR036271">
    <property type="entry name" value="Tet_transcr_reg_TetR-rel_C_sf"/>
</dbReference>
<sequence length="169" mass="19341">MGPIGAMAIRKLCEKSGVSTGAFYHHYHSKEDLPSQGFASFDQELQAYLAQADDADTVGMIRFVVLSLNQYVFDNAAGFAKELYISQLSIKDSYITRKDRPYNRAVLKYVERAQEEHLIQSGPDSGYITDFLLRIGRGTILDWCLHDYSYDLMEQSKKDLDFVLWQFMA</sequence>
<keyword evidence="5" id="KW-1185">Reference proteome</keyword>
<evidence type="ECO:0000313" key="4">
    <source>
        <dbReference type="EMBL" id="NSJ52661.1"/>
    </source>
</evidence>
<dbReference type="Gene3D" id="1.10.357.10">
    <property type="entry name" value="Tetracycline Repressor, domain 2"/>
    <property type="match status" value="1"/>
</dbReference>
<evidence type="ECO:0000256" key="2">
    <source>
        <dbReference type="PROSITE-ProRule" id="PRU00335"/>
    </source>
</evidence>
<evidence type="ECO:0000256" key="1">
    <source>
        <dbReference type="ARBA" id="ARBA00023125"/>
    </source>
</evidence>
<dbReference type="RefSeq" id="WP_165643229.1">
    <property type="nucleotide sequence ID" value="NZ_JAAITT010000091.1"/>
</dbReference>